<evidence type="ECO:0000313" key="7">
    <source>
        <dbReference type="EMBL" id="GAX28649.1"/>
    </source>
</evidence>
<dbReference type="EC" id="2.1.1.33" evidence="2"/>
<dbReference type="InParanoid" id="A0A1Z5KQT8"/>
<dbReference type="GO" id="GO:0043527">
    <property type="term" value="C:tRNA methyltransferase complex"/>
    <property type="evidence" value="ECO:0007669"/>
    <property type="project" value="TreeGrafter"/>
</dbReference>
<dbReference type="Proteomes" id="UP000198406">
    <property type="component" value="Unassembled WGS sequence"/>
</dbReference>
<gene>
    <name evidence="7" type="ORF">FisN_1Hh558</name>
</gene>
<keyword evidence="8" id="KW-1185">Reference proteome</keyword>
<evidence type="ECO:0000256" key="4">
    <source>
        <dbReference type="ARBA" id="ARBA00022679"/>
    </source>
</evidence>
<dbReference type="EMBL" id="BDSP01000277">
    <property type="protein sequence ID" value="GAX28649.1"/>
    <property type="molecule type" value="Genomic_DNA"/>
</dbReference>
<dbReference type="OrthoDB" id="47276at2759"/>
<reference evidence="7 8" key="1">
    <citation type="journal article" date="2015" name="Plant Cell">
        <title>Oil accumulation by the oleaginous diatom Fistulifera solaris as revealed by the genome and transcriptome.</title>
        <authorList>
            <person name="Tanaka T."/>
            <person name="Maeda Y."/>
            <person name="Veluchamy A."/>
            <person name="Tanaka M."/>
            <person name="Abida H."/>
            <person name="Marechal E."/>
            <person name="Bowler C."/>
            <person name="Muto M."/>
            <person name="Sunaga Y."/>
            <person name="Tanaka M."/>
            <person name="Yoshino T."/>
            <person name="Taniguchi T."/>
            <person name="Fukuda Y."/>
            <person name="Nemoto M."/>
            <person name="Matsumoto M."/>
            <person name="Wong P.S."/>
            <person name="Aburatani S."/>
            <person name="Fujibuchi W."/>
        </authorList>
    </citation>
    <scope>NUCLEOTIDE SEQUENCE [LARGE SCALE GENOMIC DNA]</scope>
    <source>
        <strain evidence="7 8">JPCC DA0580</strain>
    </source>
</reference>
<dbReference type="PANTHER" id="PTHR23417:SF21">
    <property type="entry name" value="TRNA (GUANINE-N(7)-)-METHYLTRANSFERASE"/>
    <property type="match status" value="1"/>
</dbReference>
<evidence type="ECO:0000256" key="3">
    <source>
        <dbReference type="ARBA" id="ARBA00022603"/>
    </source>
</evidence>
<sequence>MKENRSAPYRGFATIMLFFFVATNVRSIFSRVQVSAFNQQSRLTSCRIYSRHQRTLSSFSQSFRAAPTRSSTDLIDVLDACWSSTTWTINPESDPRMDQALGGLLSPAPQAFFALQRALREASCVEVAMNSCHFLVKYGFVFVVRRNLGPSDKRFRVGDDWHILPENIPFDENEWRVISRPESIQNALQIAKEALGYLEESSQRQEPVDESKINSIVDKLRCHLNLTLGTDIRGRTCADTAFNLALAGVIDDGLFKALSKITLLELYRVGKRPSRRGKDILQIVEKLAASGEKGGDAEKAFRFAAECVLEKGPKLEPGNDDLLRVKAFSLLSARPRVWLWRYSMSLAKPTSTRIVDEAEITLGADVWWRRYENPKKPLVIDVGCGFGVSLLGLASCEKSVDPSPLLSGADFPDCNFIGGDLNQGATRFADGIAHRWGIGKRLSFVTCSTKTLLKQVLERYQGPVALILVQFPTPYRLVHEDYGNSQLPDGVESGFMIDSSVMDIIVTILQKSSVGNLKARFLFKTNCEDVALTVRTLANAKGLRCIQTDTGRTIQQLDGMRPSQRTQRWIEMGGDRAAGKDWWHSSLLPVNCDTETEVACNLQNTAVHQCLFETL</sequence>
<protein>
    <recommendedName>
        <fullName evidence="2">tRNA (guanine(46)-N(7))-methyltransferase</fullName>
        <ecNumber evidence="2">2.1.1.33</ecNumber>
    </recommendedName>
</protein>
<comment type="caution">
    <text evidence="7">The sequence shown here is derived from an EMBL/GenBank/DDBJ whole genome shotgun (WGS) entry which is preliminary data.</text>
</comment>
<dbReference type="PANTHER" id="PTHR23417">
    <property type="entry name" value="3-DEOXY-D-MANNO-OCTULOSONIC-ACID TRANSFERASE/TRNA GUANINE-N 7 - -METHYLTRANSFERASE"/>
    <property type="match status" value="1"/>
</dbReference>
<evidence type="ECO:0000256" key="5">
    <source>
        <dbReference type="ARBA" id="ARBA00022691"/>
    </source>
</evidence>
<dbReference type="GO" id="GO:0008176">
    <property type="term" value="F:tRNA (guanine(46)-N7)-methyltransferase activity"/>
    <property type="evidence" value="ECO:0007669"/>
    <property type="project" value="UniProtKB-EC"/>
</dbReference>
<keyword evidence="6" id="KW-0819">tRNA processing</keyword>
<dbReference type="InterPro" id="IPR029063">
    <property type="entry name" value="SAM-dependent_MTases_sf"/>
</dbReference>
<accession>A0A1Z5KQT8</accession>
<evidence type="ECO:0000313" key="8">
    <source>
        <dbReference type="Proteomes" id="UP000198406"/>
    </source>
</evidence>
<name>A0A1Z5KQT8_FISSO</name>
<evidence type="ECO:0000256" key="2">
    <source>
        <dbReference type="ARBA" id="ARBA00011977"/>
    </source>
</evidence>
<dbReference type="Gene3D" id="3.40.50.150">
    <property type="entry name" value="Vaccinia Virus protein VP39"/>
    <property type="match status" value="1"/>
</dbReference>
<evidence type="ECO:0000256" key="6">
    <source>
        <dbReference type="ARBA" id="ARBA00022694"/>
    </source>
</evidence>
<keyword evidence="5" id="KW-0949">S-adenosyl-L-methionine</keyword>
<evidence type="ECO:0000256" key="1">
    <source>
        <dbReference type="ARBA" id="ARBA00000142"/>
    </source>
</evidence>
<keyword evidence="4" id="KW-0808">Transferase</keyword>
<dbReference type="SUPFAM" id="SSF53335">
    <property type="entry name" value="S-adenosyl-L-methionine-dependent methyltransferases"/>
    <property type="match status" value="1"/>
</dbReference>
<comment type="catalytic activity">
    <reaction evidence="1">
        <text>guanosine(46) in tRNA + S-adenosyl-L-methionine = N(7)-methylguanosine(46) in tRNA + S-adenosyl-L-homocysteine</text>
        <dbReference type="Rhea" id="RHEA:42708"/>
        <dbReference type="Rhea" id="RHEA-COMP:10188"/>
        <dbReference type="Rhea" id="RHEA-COMP:10189"/>
        <dbReference type="ChEBI" id="CHEBI:57856"/>
        <dbReference type="ChEBI" id="CHEBI:59789"/>
        <dbReference type="ChEBI" id="CHEBI:74269"/>
        <dbReference type="ChEBI" id="CHEBI:74480"/>
        <dbReference type="EC" id="2.1.1.33"/>
    </reaction>
</comment>
<dbReference type="AlphaFoldDB" id="A0A1Z5KQT8"/>
<organism evidence="7 8">
    <name type="scientific">Fistulifera solaris</name>
    <name type="common">Oleaginous diatom</name>
    <dbReference type="NCBI Taxonomy" id="1519565"/>
    <lineage>
        <taxon>Eukaryota</taxon>
        <taxon>Sar</taxon>
        <taxon>Stramenopiles</taxon>
        <taxon>Ochrophyta</taxon>
        <taxon>Bacillariophyta</taxon>
        <taxon>Bacillariophyceae</taxon>
        <taxon>Bacillariophycidae</taxon>
        <taxon>Naviculales</taxon>
        <taxon>Naviculaceae</taxon>
        <taxon>Fistulifera</taxon>
    </lineage>
</organism>
<proteinExistence type="predicted"/>
<keyword evidence="3" id="KW-0489">Methyltransferase</keyword>
<dbReference type="InterPro" id="IPR003358">
    <property type="entry name" value="tRNA_(Gua-N-7)_MeTrfase_Trmb"/>
</dbReference>